<comment type="catalytic activity">
    <reaction evidence="1">
        <text>ATP + protein L-histidine = ADP + protein N-phospho-L-histidine.</text>
        <dbReference type="EC" id="2.7.13.3"/>
    </reaction>
</comment>
<dbReference type="Pfam" id="PF02743">
    <property type="entry name" value="dCache_1"/>
    <property type="match status" value="1"/>
</dbReference>
<dbReference type="SUPFAM" id="SSF158472">
    <property type="entry name" value="HAMP domain-like"/>
    <property type="match status" value="1"/>
</dbReference>
<evidence type="ECO:0000256" key="2">
    <source>
        <dbReference type="ARBA" id="ARBA00004651"/>
    </source>
</evidence>
<dbReference type="InterPro" id="IPR003594">
    <property type="entry name" value="HATPase_dom"/>
</dbReference>
<dbReference type="InterPro" id="IPR003661">
    <property type="entry name" value="HisK_dim/P_dom"/>
</dbReference>
<feature type="region of interest" description="Disordered" evidence="14">
    <location>
        <begin position="503"/>
        <end position="532"/>
    </location>
</feature>
<keyword evidence="5" id="KW-0597">Phosphoprotein</keyword>
<keyword evidence="12" id="KW-0902">Two-component regulatory system</keyword>
<accession>A0A7T0BTJ2</accession>
<evidence type="ECO:0000313" key="20">
    <source>
        <dbReference type="Proteomes" id="UP000594688"/>
    </source>
</evidence>
<dbReference type="SMART" id="SM00387">
    <property type="entry name" value="HATPase_c"/>
    <property type="match status" value="1"/>
</dbReference>
<dbReference type="PROSITE" id="PS50112">
    <property type="entry name" value="PAS"/>
    <property type="match status" value="1"/>
</dbReference>
<dbReference type="SUPFAM" id="SSF47384">
    <property type="entry name" value="Homodimeric domain of signal transducing histidine kinase"/>
    <property type="match status" value="1"/>
</dbReference>
<evidence type="ECO:0000256" key="12">
    <source>
        <dbReference type="ARBA" id="ARBA00023012"/>
    </source>
</evidence>
<dbReference type="PROSITE" id="PS50885">
    <property type="entry name" value="HAMP"/>
    <property type="match status" value="1"/>
</dbReference>
<dbReference type="GO" id="GO:0005524">
    <property type="term" value="F:ATP binding"/>
    <property type="evidence" value="ECO:0007669"/>
    <property type="project" value="UniProtKB-KW"/>
</dbReference>
<dbReference type="Pfam" id="PF00512">
    <property type="entry name" value="HisKA"/>
    <property type="match status" value="1"/>
</dbReference>
<dbReference type="GO" id="GO:0000155">
    <property type="term" value="F:phosphorelay sensor kinase activity"/>
    <property type="evidence" value="ECO:0007669"/>
    <property type="project" value="InterPro"/>
</dbReference>
<evidence type="ECO:0000259" key="18">
    <source>
        <dbReference type="PROSITE" id="PS50885"/>
    </source>
</evidence>
<dbReference type="Gene3D" id="1.10.287.130">
    <property type="match status" value="1"/>
</dbReference>
<dbReference type="PROSITE" id="PS50109">
    <property type="entry name" value="HIS_KIN"/>
    <property type="match status" value="1"/>
</dbReference>
<dbReference type="InterPro" id="IPR004358">
    <property type="entry name" value="Sig_transdc_His_kin-like_C"/>
</dbReference>
<keyword evidence="10" id="KW-0067">ATP-binding</keyword>
<keyword evidence="6" id="KW-0808">Transferase</keyword>
<dbReference type="Proteomes" id="UP000594688">
    <property type="component" value="Chromosome"/>
</dbReference>
<evidence type="ECO:0000256" key="11">
    <source>
        <dbReference type="ARBA" id="ARBA00022989"/>
    </source>
</evidence>
<evidence type="ECO:0000256" key="13">
    <source>
        <dbReference type="ARBA" id="ARBA00023136"/>
    </source>
</evidence>
<name>A0A7T0BTJ2_9BACT</name>
<dbReference type="PANTHER" id="PTHR43065">
    <property type="entry name" value="SENSOR HISTIDINE KINASE"/>
    <property type="match status" value="1"/>
</dbReference>
<dbReference type="InterPro" id="IPR035965">
    <property type="entry name" value="PAS-like_dom_sf"/>
</dbReference>
<dbReference type="Gene3D" id="3.30.450.20">
    <property type="entry name" value="PAS domain"/>
    <property type="match status" value="2"/>
</dbReference>
<dbReference type="InterPro" id="IPR005467">
    <property type="entry name" value="His_kinase_dom"/>
</dbReference>
<dbReference type="PANTHER" id="PTHR43065:SF10">
    <property type="entry name" value="PEROXIDE STRESS-ACTIVATED HISTIDINE KINASE MAK3"/>
    <property type="match status" value="1"/>
</dbReference>
<organism evidence="19 20">
    <name type="scientific">Candidatus Nitronauta litoralis</name>
    <dbReference type="NCBI Taxonomy" id="2705533"/>
    <lineage>
        <taxon>Bacteria</taxon>
        <taxon>Pseudomonadati</taxon>
        <taxon>Nitrospinota/Tectimicrobiota group</taxon>
        <taxon>Nitrospinota</taxon>
        <taxon>Nitrospinia</taxon>
        <taxon>Nitrospinales</taxon>
        <taxon>Nitrospinaceae</taxon>
        <taxon>Candidatus Nitronauta</taxon>
    </lineage>
</organism>
<evidence type="ECO:0000256" key="7">
    <source>
        <dbReference type="ARBA" id="ARBA00022692"/>
    </source>
</evidence>
<dbReference type="InterPro" id="IPR003660">
    <property type="entry name" value="HAMP_dom"/>
</dbReference>
<keyword evidence="9" id="KW-0418">Kinase</keyword>
<evidence type="ECO:0000256" key="8">
    <source>
        <dbReference type="ARBA" id="ARBA00022741"/>
    </source>
</evidence>
<keyword evidence="13 15" id="KW-0472">Membrane</keyword>
<keyword evidence="4" id="KW-1003">Cell membrane</keyword>
<dbReference type="Pfam" id="PF00672">
    <property type="entry name" value="HAMP"/>
    <property type="match status" value="1"/>
</dbReference>
<dbReference type="SMART" id="SM00388">
    <property type="entry name" value="HisKA"/>
    <property type="match status" value="1"/>
</dbReference>
<evidence type="ECO:0000259" key="16">
    <source>
        <dbReference type="PROSITE" id="PS50109"/>
    </source>
</evidence>
<keyword evidence="7 15" id="KW-0812">Transmembrane</keyword>
<dbReference type="GO" id="GO:0005886">
    <property type="term" value="C:plasma membrane"/>
    <property type="evidence" value="ECO:0007669"/>
    <property type="project" value="UniProtKB-SubCell"/>
</dbReference>
<evidence type="ECO:0000259" key="17">
    <source>
        <dbReference type="PROSITE" id="PS50112"/>
    </source>
</evidence>
<evidence type="ECO:0000256" key="14">
    <source>
        <dbReference type="SAM" id="MobiDB-lite"/>
    </source>
</evidence>
<dbReference type="Gene3D" id="6.10.340.10">
    <property type="match status" value="1"/>
</dbReference>
<feature type="domain" description="PAS" evidence="17">
    <location>
        <begin position="438"/>
        <end position="503"/>
    </location>
</feature>
<dbReference type="PRINTS" id="PR00344">
    <property type="entry name" value="BCTRLSENSOR"/>
</dbReference>
<dbReference type="CDD" id="cd06225">
    <property type="entry name" value="HAMP"/>
    <property type="match status" value="1"/>
</dbReference>
<evidence type="ECO:0000256" key="10">
    <source>
        <dbReference type="ARBA" id="ARBA00022840"/>
    </source>
</evidence>
<gene>
    <name evidence="19" type="ORF">G3M70_01565</name>
</gene>
<dbReference type="SUPFAM" id="SSF55874">
    <property type="entry name" value="ATPase domain of HSP90 chaperone/DNA topoisomerase II/histidine kinase"/>
    <property type="match status" value="1"/>
</dbReference>
<sequence length="813" mass="89553">MSATPEGDGAGHLQKTGLVAKILKIIIAVGTIPLVLAMVLAYLQGNESLRGVIGSSFKALAFSSATQVDRDLEETINRISQLSRHPTLNLAVRERNRYLKSTIISEDLEKKQSTEWNEGGPIQQEILNNAGSRVLKGFLKQKHPSSSTIKSVFITDLRGQLVASSNTYPQFSNQLRNSWITIVRENSSAIFFSDLERDPKLQLHTIEVALPLLDHSGNIQGAFHFVFDAKALFSPSIKDIRFGETGHVMLIDSEGVVMSCPILPTGHKLDSPALVEAVTGPAPAWVETEGNGHGSPELSIIGFSPLSKINERIKPLNGKRLYTFAWESSEELFAPTKTLFLWIASAGLFSIIMIGLLGTVAARRMVKPIQKLKHTAEAIGRGEKVEPLKIKTGDEIETLAEEINTMNGLLQKAFSGLEQQVEEKSREVDYLREYTDCILMSVPETIIIFDEELKIEYGNAAFEKLCGQTADKFHGQSLGNLPLEEPEKWEQVQKELVLFQEGGSREKTNSRTGAQHNYLAKDPLSPGNESVEDHPLNIEIGNKIFAYVFFDVAIEGHEGKRFGLIMKDITEEKKLLDQLTLADKLSGLGTLAAGIAHEMNNPLYTIMGYTEAIKDETDPANINKYANKVLTRSKQMASIILNLTGYSRSNGHDEPKPVDVNEQLKAATEMALLASYSSDIELEQTLGNLPLILAKPEEIQQVLHNIIRNSVQAMQGKGKIKMSSHFDGQRVVISIQDNGPGIPKEFAKKIFDPFFTTKAQGEGTGLGLNLVHRIVKKYGGNITVESDVGQGARFMIIFPCEQAVSLQEPESAT</sequence>
<evidence type="ECO:0000256" key="15">
    <source>
        <dbReference type="SAM" id="Phobius"/>
    </source>
</evidence>
<reference evidence="19 20" key="1">
    <citation type="submission" date="2020-02" db="EMBL/GenBank/DDBJ databases">
        <title>Genomic and physiological characterization of two novel Nitrospinaceae genera.</title>
        <authorList>
            <person name="Mueller A.J."/>
            <person name="Jung M.-Y."/>
            <person name="Strachan C.R."/>
            <person name="Herbold C.W."/>
            <person name="Kirkegaard R.H."/>
            <person name="Daims H."/>
        </authorList>
    </citation>
    <scope>NUCLEOTIDE SEQUENCE [LARGE SCALE GENOMIC DNA]</scope>
    <source>
        <strain evidence="19">EB</strain>
    </source>
</reference>
<dbReference type="SMART" id="SM00304">
    <property type="entry name" value="HAMP"/>
    <property type="match status" value="1"/>
</dbReference>
<dbReference type="InterPro" id="IPR036097">
    <property type="entry name" value="HisK_dim/P_sf"/>
</dbReference>
<dbReference type="Gene3D" id="3.30.565.10">
    <property type="entry name" value="Histidine kinase-like ATPase, C-terminal domain"/>
    <property type="match status" value="1"/>
</dbReference>
<dbReference type="KEGG" id="nli:G3M70_01565"/>
<dbReference type="AlphaFoldDB" id="A0A7T0BTJ2"/>
<keyword evidence="11 15" id="KW-1133">Transmembrane helix</keyword>
<dbReference type="InterPro" id="IPR033479">
    <property type="entry name" value="dCache_1"/>
</dbReference>
<evidence type="ECO:0000256" key="5">
    <source>
        <dbReference type="ARBA" id="ARBA00022553"/>
    </source>
</evidence>
<dbReference type="CDD" id="cd00082">
    <property type="entry name" value="HisKA"/>
    <property type="match status" value="1"/>
</dbReference>
<evidence type="ECO:0000256" key="6">
    <source>
        <dbReference type="ARBA" id="ARBA00022679"/>
    </source>
</evidence>
<dbReference type="Pfam" id="PF02518">
    <property type="entry name" value="HATPase_c"/>
    <property type="match status" value="1"/>
</dbReference>
<feature type="domain" description="HAMP" evidence="18">
    <location>
        <begin position="363"/>
        <end position="415"/>
    </location>
</feature>
<evidence type="ECO:0000256" key="9">
    <source>
        <dbReference type="ARBA" id="ARBA00022777"/>
    </source>
</evidence>
<proteinExistence type="predicted"/>
<dbReference type="InterPro" id="IPR000014">
    <property type="entry name" value="PAS"/>
</dbReference>
<feature type="domain" description="Histidine kinase" evidence="16">
    <location>
        <begin position="594"/>
        <end position="802"/>
    </location>
</feature>
<keyword evidence="8" id="KW-0547">Nucleotide-binding</keyword>
<comment type="subcellular location">
    <subcellularLocation>
        <location evidence="2">Cell membrane</location>
        <topology evidence="2">Multi-pass membrane protein</topology>
    </subcellularLocation>
</comment>
<feature type="transmembrane region" description="Helical" evidence="15">
    <location>
        <begin position="22"/>
        <end position="43"/>
    </location>
</feature>
<protein>
    <recommendedName>
        <fullName evidence="3">histidine kinase</fullName>
        <ecNumber evidence="3">2.7.13.3</ecNumber>
    </recommendedName>
</protein>
<dbReference type="EC" id="2.7.13.3" evidence="3"/>
<evidence type="ECO:0000256" key="1">
    <source>
        <dbReference type="ARBA" id="ARBA00000085"/>
    </source>
</evidence>
<evidence type="ECO:0000313" key="19">
    <source>
        <dbReference type="EMBL" id="QPJ60643.1"/>
    </source>
</evidence>
<dbReference type="NCBIfam" id="TIGR00229">
    <property type="entry name" value="sensory_box"/>
    <property type="match status" value="1"/>
</dbReference>
<dbReference type="SUPFAM" id="SSF55785">
    <property type="entry name" value="PYP-like sensor domain (PAS domain)"/>
    <property type="match status" value="1"/>
</dbReference>
<feature type="transmembrane region" description="Helical" evidence="15">
    <location>
        <begin position="339"/>
        <end position="362"/>
    </location>
</feature>
<dbReference type="EMBL" id="CP048685">
    <property type="protein sequence ID" value="QPJ60643.1"/>
    <property type="molecule type" value="Genomic_DNA"/>
</dbReference>
<evidence type="ECO:0000256" key="3">
    <source>
        <dbReference type="ARBA" id="ARBA00012438"/>
    </source>
</evidence>
<dbReference type="InterPro" id="IPR036890">
    <property type="entry name" value="HATPase_C_sf"/>
</dbReference>
<evidence type="ECO:0000256" key="4">
    <source>
        <dbReference type="ARBA" id="ARBA00022475"/>
    </source>
</evidence>